<gene>
    <name evidence="3" type="ORF">NZD89_23355</name>
</gene>
<dbReference type="InterPro" id="IPR050114">
    <property type="entry name" value="UPF0173_UPF0282_UlaG_hydrolase"/>
</dbReference>
<name>A0ABY6ZE97_9BACL</name>
<dbReference type="PANTHER" id="PTHR43546:SF9">
    <property type="entry name" value="L-ASCORBATE-6-PHOSPHATE LACTONASE ULAG-RELATED"/>
    <property type="match status" value="1"/>
</dbReference>
<dbReference type="RefSeq" id="WP_268005079.1">
    <property type="nucleotide sequence ID" value="NZ_BSUT01000001.1"/>
</dbReference>
<evidence type="ECO:0000259" key="2">
    <source>
        <dbReference type="Pfam" id="PF12706"/>
    </source>
</evidence>
<evidence type="ECO:0000313" key="4">
    <source>
        <dbReference type="Proteomes" id="UP001164761"/>
    </source>
</evidence>
<dbReference type="EMBL" id="CP104067">
    <property type="protein sequence ID" value="WAH41169.1"/>
    <property type="molecule type" value="Genomic_DNA"/>
</dbReference>
<dbReference type="InterPro" id="IPR036866">
    <property type="entry name" value="RibonucZ/Hydroxyglut_hydro"/>
</dbReference>
<proteinExistence type="predicted"/>
<dbReference type="SUPFAM" id="SSF56281">
    <property type="entry name" value="Metallo-hydrolase/oxidoreductase"/>
    <property type="match status" value="1"/>
</dbReference>
<reference evidence="3" key="1">
    <citation type="submission" date="2022-08" db="EMBL/GenBank/DDBJ databases">
        <title>Alicyclobacillus fastidiosus DSM 17978, complete genome.</title>
        <authorList>
            <person name="Wang Q."/>
            <person name="Cai R."/>
            <person name="Wang Z."/>
        </authorList>
    </citation>
    <scope>NUCLEOTIDE SEQUENCE</scope>
    <source>
        <strain evidence="3">DSM 17978</strain>
    </source>
</reference>
<dbReference type="Pfam" id="PF12706">
    <property type="entry name" value="Lactamase_B_2"/>
    <property type="match status" value="1"/>
</dbReference>
<sequence length="288" mass="31576">MSKVYRQSAPLRAEIESTAVPLGAVALWNLGQAGVLVKGAASRGANVPTIAVDPYLTRSIEVNDPTTEFVREYDPPLQPEDLSLVDVVLLTHHHDDHMDLATISQLHRASSTTRFVLPAPHAHLLLACGVAEEALVLARAEEPIQVGEVEIVPVAAAHTAYETDAAGDHLYLGYVMRIGGVCIYHSGDTVITDALVQTMRGIRPQIALLPINGGDYARSKRGIVGNMTAREAIDFAVDIGVDLMMPNHYDMFPNNRDNPSHLVDYLFHEHRDLKFHMSAVGERFVYFP</sequence>
<dbReference type="PANTHER" id="PTHR43546">
    <property type="entry name" value="UPF0173 METAL-DEPENDENT HYDROLASE MJ1163-RELATED"/>
    <property type="match status" value="1"/>
</dbReference>
<evidence type="ECO:0000256" key="1">
    <source>
        <dbReference type="ARBA" id="ARBA00022801"/>
    </source>
</evidence>
<organism evidence="3 4">
    <name type="scientific">Alicyclobacillus fastidiosus</name>
    <dbReference type="NCBI Taxonomy" id="392011"/>
    <lineage>
        <taxon>Bacteria</taxon>
        <taxon>Bacillati</taxon>
        <taxon>Bacillota</taxon>
        <taxon>Bacilli</taxon>
        <taxon>Bacillales</taxon>
        <taxon>Alicyclobacillaceae</taxon>
        <taxon>Alicyclobacillus</taxon>
    </lineage>
</organism>
<protein>
    <submittedName>
        <fullName evidence="3">MBL fold metallo-hydrolase</fullName>
    </submittedName>
</protein>
<dbReference type="Proteomes" id="UP001164761">
    <property type="component" value="Chromosome"/>
</dbReference>
<keyword evidence="1" id="KW-0378">Hydrolase</keyword>
<keyword evidence="4" id="KW-1185">Reference proteome</keyword>
<evidence type="ECO:0000313" key="3">
    <source>
        <dbReference type="EMBL" id="WAH41169.1"/>
    </source>
</evidence>
<feature type="domain" description="Metallo-beta-lactamase" evidence="2">
    <location>
        <begin position="64"/>
        <end position="249"/>
    </location>
</feature>
<accession>A0ABY6ZE97</accession>
<dbReference type="Gene3D" id="3.60.15.10">
    <property type="entry name" value="Ribonuclease Z/Hydroxyacylglutathione hydrolase-like"/>
    <property type="match status" value="1"/>
</dbReference>
<dbReference type="InterPro" id="IPR001279">
    <property type="entry name" value="Metallo-B-lactamas"/>
</dbReference>